<evidence type="ECO:0008006" key="3">
    <source>
        <dbReference type="Google" id="ProtNLM"/>
    </source>
</evidence>
<organism evidence="1 2">
    <name type="scientific">Nostoc cycadae WK-1</name>
    <dbReference type="NCBI Taxonomy" id="1861711"/>
    <lineage>
        <taxon>Bacteria</taxon>
        <taxon>Bacillati</taxon>
        <taxon>Cyanobacteriota</taxon>
        <taxon>Cyanophyceae</taxon>
        <taxon>Nostocales</taxon>
        <taxon>Nostocaceae</taxon>
        <taxon>Nostoc</taxon>
    </lineage>
</organism>
<accession>A0A2H6LHX6</accession>
<dbReference type="EMBL" id="BDGE01000042">
    <property type="protein sequence ID" value="GBE92746.1"/>
    <property type="molecule type" value="Genomic_DNA"/>
</dbReference>
<protein>
    <recommendedName>
        <fullName evidence="3">DUF928 domain-containing protein</fullName>
    </recommendedName>
</protein>
<name>A0A2H6LHX6_9NOSO</name>
<dbReference type="InterPro" id="IPR010328">
    <property type="entry name" value="DUF928"/>
</dbReference>
<gene>
    <name evidence="1" type="ORF">NCWK1_2505</name>
</gene>
<proteinExistence type="predicted"/>
<comment type="caution">
    <text evidence="1">The sequence shown here is derived from an EMBL/GenBank/DDBJ whole genome shotgun (WGS) entry which is preliminary data.</text>
</comment>
<evidence type="ECO:0000313" key="2">
    <source>
        <dbReference type="Proteomes" id="UP000236527"/>
    </source>
</evidence>
<reference evidence="2" key="1">
    <citation type="journal article" date="2018" name="Genome Announc.">
        <title>Draft Genome Sequence of the Nitrogen-Fixing and Hormogonia-Inducing Cyanobacterium Nostoc cycadae Strain WK-1, Isolated from the Coralloid Roots of Cycas revoluta.</title>
        <authorList>
            <person name="Kanesaki Y."/>
            <person name="Hirose M."/>
            <person name="Hirose Y."/>
            <person name="Fujisawa T."/>
            <person name="Nakamura Y."/>
            <person name="Watanabe S."/>
            <person name="Matsunaga S."/>
            <person name="Uchida H."/>
            <person name="Murakami A."/>
        </authorList>
    </citation>
    <scope>NUCLEOTIDE SEQUENCE [LARGE SCALE GENOMIC DNA]</scope>
    <source>
        <strain evidence="2">WK-1</strain>
    </source>
</reference>
<dbReference type="Pfam" id="PF06051">
    <property type="entry name" value="DUF928"/>
    <property type="match status" value="1"/>
</dbReference>
<evidence type="ECO:0000313" key="1">
    <source>
        <dbReference type="EMBL" id="GBE92746.1"/>
    </source>
</evidence>
<dbReference type="Proteomes" id="UP000236527">
    <property type="component" value="Unassembled WGS sequence"/>
</dbReference>
<keyword evidence="2" id="KW-1185">Reference proteome</keyword>
<sequence>MISSKLQKIGIIIVATTVGMTSVLPVNTAIAREKIIFVPPVLGSPQRLIPAGTRAYEPPSGGNVNIDILQTQPAPIVPSTRGFGGNGGNIVTPPIQRTIPPNQDRNGASVAVPNQCLSGKIPLTALIPESQLGLTTLSNPALFFYVPQTSAPELELVVQNETEQEVYTQKYKPNNKAGIISIRLPVNSLAVNKQYKWKLSVICNPTDKSQNKVVAGLIQRVLPDLQLVKKLQQATRQERAVLYAAAGIWHDALATVAQRRYLFPHNPEIASDWEELLTTPNVRLNQEIERSPISLRYPVQKSVNLVKNPT</sequence>
<dbReference type="AlphaFoldDB" id="A0A2H6LHX6"/>